<gene>
    <name evidence="3" type="ordered locus">ASAC_0453</name>
</gene>
<dbReference type="HOGENOM" id="CLU_2177761_0_0_2"/>
<evidence type="ECO:0000313" key="4">
    <source>
        <dbReference type="Proteomes" id="UP000000346"/>
    </source>
</evidence>
<dbReference type="eggNOG" id="arCOG05994">
    <property type="taxonomic scope" value="Archaea"/>
</dbReference>
<dbReference type="GeneID" id="9498683"/>
<dbReference type="KEGG" id="asc:ASAC_0453"/>
<feature type="compositionally biased region" description="Basic and acidic residues" evidence="2">
    <location>
        <begin position="1"/>
        <end position="40"/>
    </location>
</feature>
<sequence>MSEEGGKGRRRMDLPKRREDLERISEEVEAREHSEMEEEHHHHHHEEEVEDVVSVLELLVDSLNANYKSLESTVNIHSDEIIRIYKILAKIVEACGETDPSAREKSLKEAVELLQPPVKA</sequence>
<accession>D9Q0M2</accession>
<dbReference type="InParanoid" id="D9Q0M2"/>
<dbReference type="OrthoDB" id="380870at2157"/>
<dbReference type="STRING" id="666510.ASAC_0453"/>
<reference evidence="3 4" key="1">
    <citation type="journal article" date="2010" name="Appl. Environ. Microbiol.">
        <title>The genome sequence of the crenarchaeon Acidilobus saccharovorans supports a new order, Acidilobales, and suggests an important ecological role in terrestrial acidic hot springs.</title>
        <authorList>
            <person name="Mardanov A.V."/>
            <person name="Svetlitchnyi V.A."/>
            <person name="Beletsky A.V."/>
            <person name="Prokofeva M.I."/>
            <person name="Bonch-Osmolovskaya E.A."/>
            <person name="Ravin N.V."/>
            <person name="Skryabin K.G."/>
        </authorList>
    </citation>
    <scope>NUCLEOTIDE SEQUENCE [LARGE SCALE GENOMIC DNA]</scope>
    <source>
        <strain evidence="4">DSM 16705 / JCM 18335 / VKM B-2471 / 345-15</strain>
    </source>
</reference>
<organism evidence="3 4">
    <name type="scientific">Acidilobus saccharovorans (strain DSM 16705 / JCM 18335 / VKM B-2471 / 345-15)</name>
    <dbReference type="NCBI Taxonomy" id="666510"/>
    <lineage>
        <taxon>Archaea</taxon>
        <taxon>Thermoproteota</taxon>
        <taxon>Thermoprotei</taxon>
        <taxon>Acidilobales</taxon>
        <taxon>Acidilobaceae</taxon>
        <taxon>Acidilobus</taxon>
    </lineage>
</organism>
<dbReference type="EMBL" id="CP001742">
    <property type="protein sequence ID" value="ADL18860.1"/>
    <property type="molecule type" value="Genomic_DNA"/>
</dbReference>
<feature type="coiled-coil region" evidence="1">
    <location>
        <begin position="53"/>
        <end position="80"/>
    </location>
</feature>
<keyword evidence="1" id="KW-0175">Coiled coil</keyword>
<keyword evidence="4" id="KW-1185">Reference proteome</keyword>
<name>D9Q0M2_ACIS3</name>
<dbReference type="RefSeq" id="WP_013266372.1">
    <property type="nucleotide sequence ID" value="NC_014374.1"/>
</dbReference>
<dbReference type="Proteomes" id="UP000000346">
    <property type="component" value="Chromosome"/>
</dbReference>
<evidence type="ECO:0000313" key="3">
    <source>
        <dbReference type="EMBL" id="ADL18860.1"/>
    </source>
</evidence>
<dbReference type="AlphaFoldDB" id="D9Q0M2"/>
<evidence type="ECO:0000256" key="2">
    <source>
        <dbReference type="SAM" id="MobiDB-lite"/>
    </source>
</evidence>
<evidence type="ECO:0000256" key="1">
    <source>
        <dbReference type="SAM" id="Coils"/>
    </source>
</evidence>
<feature type="region of interest" description="Disordered" evidence="2">
    <location>
        <begin position="1"/>
        <end position="50"/>
    </location>
</feature>
<protein>
    <submittedName>
        <fullName evidence="3">Uncharacterized protein</fullName>
    </submittedName>
</protein>
<proteinExistence type="predicted"/>